<sequence>MCLFFTNGMSSQQKAVFVDIDLVKLDDVGVDVIAIVCDGPRSNLAVFEILGSKCDENGILIVLLKPFILAIQGTCFPST</sequence>
<feature type="domain" description="Transposable element P transposase-like RNase H" evidence="1">
    <location>
        <begin position="3"/>
        <end position="51"/>
    </location>
</feature>
<evidence type="ECO:0000259" key="1">
    <source>
        <dbReference type="Pfam" id="PF21787"/>
    </source>
</evidence>
<dbReference type="InterPro" id="IPR048365">
    <property type="entry name" value="TNP-like_RNaseH_N"/>
</dbReference>
<keyword evidence="3" id="KW-1185">Reference proteome</keyword>
<dbReference type="Proteomes" id="UP000827092">
    <property type="component" value="Unassembled WGS sequence"/>
</dbReference>
<comment type="caution">
    <text evidence="2">The sequence shown here is derived from an EMBL/GenBank/DDBJ whole genome shotgun (WGS) entry which is preliminary data.</text>
</comment>
<organism evidence="2 3">
    <name type="scientific">Oedothorax gibbosus</name>
    <dbReference type="NCBI Taxonomy" id="931172"/>
    <lineage>
        <taxon>Eukaryota</taxon>
        <taxon>Metazoa</taxon>
        <taxon>Ecdysozoa</taxon>
        <taxon>Arthropoda</taxon>
        <taxon>Chelicerata</taxon>
        <taxon>Arachnida</taxon>
        <taxon>Araneae</taxon>
        <taxon>Araneomorphae</taxon>
        <taxon>Entelegynae</taxon>
        <taxon>Araneoidea</taxon>
        <taxon>Linyphiidae</taxon>
        <taxon>Erigoninae</taxon>
        <taxon>Oedothorax</taxon>
    </lineage>
</organism>
<gene>
    <name evidence="2" type="ORF">JTE90_018001</name>
</gene>
<reference evidence="2 3" key="1">
    <citation type="journal article" date="2022" name="Nat. Ecol. Evol.">
        <title>A masculinizing supergene underlies an exaggerated male reproductive morph in a spider.</title>
        <authorList>
            <person name="Hendrickx F."/>
            <person name="De Corte Z."/>
            <person name="Sonet G."/>
            <person name="Van Belleghem S.M."/>
            <person name="Kostlbacher S."/>
            <person name="Vangestel C."/>
        </authorList>
    </citation>
    <scope>NUCLEOTIDE SEQUENCE [LARGE SCALE GENOMIC DNA]</scope>
    <source>
        <strain evidence="2">W744_W776</strain>
    </source>
</reference>
<accession>A0AAV6V7N8</accession>
<protein>
    <recommendedName>
        <fullName evidence="1">Transposable element P transposase-like RNase H domain-containing protein</fullName>
    </recommendedName>
</protein>
<dbReference type="Pfam" id="PF21787">
    <property type="entry name" value="TNP-like_RNaseH_N"/>
    <property type="match status" value="1"/>
</dbReference>
<evidence type="ECO:0000313" key="3">
    <source>
        <dbReference type="Proteomes" id="UP000827092"/>
    </source>
</evidence>
<name>A0AAV6V7N8_9ARAC</name>
<dbReference type="EMBL" id="JAFNEN010000139">
    <property type="protein sequence ID" value="KAG8192472.1"/>
    <property type="molecule type" value="Genomic_DNA"/>
</dbReference>
<proteinExistence type="predicted"/>
<dbReference type="AlphaFoldDB" id="A0AAV6V7N8"/>
<evidence type="ECO:0000313" key="2">
    <source>
        <dbReference type="EMBL" id="KAG8192472.1"/>
    </source>
</evidence>